<dbReference type="AlphaFoldDB" id="A0A9P6E0P6"/>
<evidence type="ECO:0000313" key="3">
    <source>
        <dbReference type="EMBL" id="KAF9520867.1"/>
    </source>
</evidence>
<gene>
    <name evidence="3" type="ORF">BS47DRAFT_1335539</name>
</gene>
<proteinExistence type="predicted"/>
<comment type="caution">
    <text evidence="3">The sequence shown here is derived from an EMBL/GenBank/DDBJ whole genome shotgun (WGS) entry which is preliminary data.</text>
</comment>
<dbReference type="OrthoDB" id="3981028at2759"/>
<evidence type="ECO:0000313" key="4">
    <source>
        <dbReference type="Proteomes" id="UP000886523"/>
    </source>
</evidence>
<reference evidence="3" key="1">
    <citation type="journal article" date="2020" name="Nat. Commun.">
        <title>Large-scale genome sequencing of mycorrhizal fungi provides insights into the early evolution of symbiotic traits.</title>
        <authorList>
            <person name="Miyauchi S."/>
            <person name="Kiss E."/>
            <person name="Kuo A."/>
            <person name="Drula E."/>
            <person name="Kohler A."/>
            <person name="Sanchez-Garcia M."/>
            <person name="Morin E."/>
            <person name="Andreopoulos B."/>
            <person name="Barry K.W."/>
            <person name="Bonito G."/>
            <person name="Buee M."/>
            <person name="Carver A."/>
            <person name="Chen C."/>
            <person name="Cichocki N."/>
            <person name="Clum A."/>
            <person name="Culley D."/>
            <person name="Crous P.W."/>
            <person name="Fauchery L."/>
            <person name="Girlanda M."/>
            <person name="Hayes R.D."/>
            <person name="Keri Z."/>
            <person name="LaButti K."/>
            <person name="Lipzen A."/>
            <person name="Lombard V."/>
            <person name="Magnuson J."/>
            <person name="Maillard F."/>
            <person name="Murat C."/>
            <person name="Nolan M."/>
            <person name="Ohm R.A."/>
            <person name="Pangilinan J."/>
            <person name="Pereira M.F."/>
            <person name="Perotto S."/>
            <person name="Peter M."/>
            <person name="Pfister S."/>
            <person name="Riley R."/>
            <person name="Sitrit Y."/>
            <person name="Stielow J.B."/>
            <person name="Szollosi G."/>
            <person name="Zifcakova L."/>
            <person name="Stursova M."/>
            <person name="Spatafora J.W."/>
            <person name="Tedersoo L."/>
            <person name="Vaario L.M."/>
            <person name="Yamada A."/>
            <person name="Yan M."/>
            <person name="Wang P."/>
            <person name="Xu J."/>
            <person name="Bruns T."/>
            <person name="Baldrian P."/>
            <person name="Vilgalys R."/>
            <person name="Dunand C."/>
            <person name="Henrissat B."/>
            <person name="Grigoriev I.V."/>
            <person name="Hibbett D."/>
            <person name="Nagy L.G."/>
            <person name="Martin F.M."/>
        </authorList>
    </citation>
    <scope>NUCLEOTIDE SEQUENCE</scope>
    <source>
        <strain evidence="3">UP504</strain>
    </source>
</reference>
<protein>
    <submittedName>
        <fullName evidence="3">Uncharacterized protein</fullName>
    </submittedName>
</protein>
<feature type="region of interest" description="Disordered" evidence="1">
    <location>
        <begin position="217"/>
        <end position="358"/>
    </location>
</feature>
<name>A0A9P6E0P6_9AGAM</name>
<dbReference type="EMBL" id="MU128910">
    <property type="protein sequence ID" value="KAF9520867.1"/>
    <property type="molecule type" value="Genomic_DNA"/>
</dbReference>
<feature type="transmembrane region" description="Helical" evidence="2">
    <location>
        <begin position="393"/>
        <end position="413"/>
    </location>
</feature>
<feature type="compositionally biased region" description="Low complexity" evidence="1">
    <location>
        <begin position="239"/>
        <end position="255"/>
    </location>
</feature>
<feature type="compositionally biased region" description="Polar residues" evidence="1">
    <location>
        <begin position="225"/>
        <end position="235"/>
    </location>
</feature>
<keyword evidence="4" id="KW-1185">Reference proteome</keyword>
<evidence type="ECO:0000256" key="1">
    <source>
        <dbReference type="SAM" id="MobiDB-lite"/>
    </source>
</evidence>
<feature type="compositionally biased region" description="Low complexity" evidence="1">
    <location>
        <begin position="269"/>
        <end position="283"/>
    </location>
</feature>
<keyword evidence="2" id="KW-1133">Transmembrane helix</keyword>
<keyword evidence="2" id="KW-0812">Transmembrane</keyword>
<dbReference type="Proteomes" id="UP000886523">
    <property type="component" value="Unassembled WGS sequence"/>
</dbReference>
<evidence type="ECO:0000256" key="2">
    <source>
        <dbReference type="SAM" id="Phobius"/>
    </source>
</evidence>
<accession>A0A9P6E0P6</accession>
<sequence>MATTTLTKTTTKKKLKRIRSQDPLATLKPLYPPAARAFLRREVGVTQNLIDAAFLILTANPPNISADPLAVPRRKWDLLRITLETTLYSSDGGLNLPPSEFIQTLYTRSIRLYTPTSTPDTPPSSAYLPLQILIALVFASLKLDCPEVGKNMVEHWLNHRDDVSNLLNRLIDVYCLQILPRLGEWDYAMEFLKYEPELSHEKKKQMYTLLKTLHIQAMRPPPTTRMRSSSVSGRTSDVRAPSPASSISSASTRTAVPATSRPLGMNQRSSTSLSTSSLSSSASEHTITPDDVPRTSALNGNGTLLNDNLRSRKDSSRSPHRQARNVRDGDRDSNSAGGSSHTAFPRPPLAPPLADLTTGTNGAPISATIPTLFETLRFYAQNLGLRRPLSRSMAVPVFLLILSVVLPVVAYVVKLRRGLGKRRIGMKRIGAPGLGHPDQVGVVRWLFSAVKDTVVMAGKGLV</sequence>
<keyword evidence="2" id="KW-0472">Membrane</keyword>
<feature type="compositionally biased region" description="Low complexity" evidence="1">
    <location>
        <begin position="298"/>
        <end position="308"/>
    </location>
</feature>
<organism evidence="3 4">
    <name type="scientific">Hydnum rufescens UP504</name>
    <dbReference type="NCBI Taxonomy" id="1448309"/>
    <lineage>
        <taxon>Eukaryota</taxon>
        <taxon>Fungi</taxon>
        <taxon>Dikarya</taxon>
        <taxon>Basidiomycota</taxon>
        <taxon>Agaricomycotina</taxon>
        <taxon>Agaricomycetes</taxon>
        <taxon>Cantharellales</taxon>
        <taxon>Hydnaceae</taxon>
        <taxon>Hydnum</taxon>
    </lineage>
</organism>